<dbReference type="OrthoDB" id="9788989at2"/>
<dbReference type="Pfam" id="PF14385">
    <property type="entry name" value="DUF4416"/>
    <property type="match status" value="1"/>
</dbReference>
<gene>
    <name evidence="1" type="ORF">Dthio_PD3462</name>
</gene>
<organism evidence="1 2">
    <name type="scientific">Desulfonatronospira thiodismutans ASO3-1</name>
    <dbReference type="NCBI Taxonomy" id="555779"/>
    <lineage>
        <taxon>Bacteria</taxon>
        <taxon>Pseudomonadati</taxon>
        <taxon>Thermodesulfobacteriota</taxon>
        <taxon>Desulfovibrionia</taxon>
        <taxon>Desulfovibrionales</taxon>
        <taxon>Desulfonatronovibrionaceae</taxon>
        <taxon>Desulfonatronospira</taxon>
    </lineage>
</organism>
<accession>D6SMV9</accession>
<dbReference type="AlphaFoldDB" id="D6SMV9"/>
<dbReference type="RefSeq" id="WP_008869148.1">
    <property type="nucleotide sequence ID" value="NZ_ACJN02000001.1"/>
</dbReference>
<evidence type="ECO:0000313" key="2">
    <source>
        <dbReference type="Proteomes" id="UP000005496"/>
    </source>
</evidence>
<dbReference type="EMBL" id="ACJN02000001">
    <property type="protein sequence ID" value="EFI36020.1"/>
    <property type="molecule type" value="Genomic_DNA"/>
</dbReference>
<protein>
    <submittedName>
        <fullName evidence="1">GTP-binding protein</fullName>
    </submittedName>
</protein>
<proteinExistence type="predicted"/>
<dbReference type="eggNOG" id="ENOG5032RQK">
    <property type="taxonomic scope" value="Bacteria"/>
</dbReference>
<sequence length="180" mass="21307">MSHPEIPGPGKLFLSILSSRWELFEEELLPALSLRFGRVDFESPYIPLTETDYYNQELGTPIFRRIYTFYPLVELNRLPEIKLVTNSLEQDWLRDDKRLFNLDPGLLTLERLVLATGKNFTHRIYLDQGIWADLTLIFTRGDWVDLPWTFPDYASEKIKTHLREIRTSYRKQLQKASQTK</sequence>
<evidence type="ECO:0000313" key="1">
    <source>
        <dbReference type="EMBL" id="EFI36020.1"/>
    </source>
</evidence>
<comment type="caution">
    <text evidence="1">The sequence shown here is derived from an EMBL/GenBank/DDBJ whole genome shotgun (WGS) entry which is preliminary data.</text>
</comment>
<reference evidence="1" key="1">
    <citation type="submission" date="2010-05" db="EMBL/GenBank/DDBJ databases">
        <title>The draft genome of Desulfonatronospira thiodismutans ASO3-1.</title>
        <authorList>
            <consortium name="US DOE Joint Genome Institute (JGI-PGF)"/>
            <person name="Lucas S."/>
            <person name="Copeland A."/>
            <person name="Lapidus A."/>
            <person name="Cheng J.-F."/>
            <person name="Bruce D."/>
            <person name="Goodwin L."/>
            <person name="Pitluck S."/>
            <person name="Chertkov O."/>
            <person name="Brettin T."/>
            <person name="Detter J.C."/>
            <person name="Han C."/>
            <person name="Land M.L."/>
            <person name="Hauser L."/>
            <person name="Kyrpides N."/>
            <person name="Mikhailova N."/>
            <person name="Muyzer G."/>
            <person name="Woyke T."/>
        </authorList>
    </citation>
    <scope>NUCLEOTIDE SEQUENCE [LARGE SCALE GENOMIC DNA]</scope>
    <source>
        <strain evidence="1">ASO3-1</strain>
    </source>
</reference>
<keyword evidence="2" id="KW-1185">Reference proteome</keyword>
<dbReference type="InterPro" id="IPR025529">
    <property type="entry name" value="DUF4416"/>
</dbReference>
<dbReference type="Proteomes" id="UP000005496">
    <property type="component" value="Unassembled WGS sequence"/>
</dbReference>
<name>D6SMV9_9BACT</name>